<keyword evidence="1" id="KW-0193">Cuticle</keyword>
<protein>
    <submittedName>
        <fullName evidence="3">Uncharacterized protein</fullName>
    </submittedName>
</protein>
<evidence type="ECO:0000256" key="2">
    <source>
        <dbReference type="SAM" id="MobiDB-lite"/>
    </source>
</evidence>
<dbReference type="EMBL" id="CAKKLH010000314">
    <property type="protein sequence ID" value="CAH0111490.1"/>
    <property type="molecule type" value="Genomic_DNA"/>
</dbReference>
<dbReference type="Proteomes" id="UP000789390">
    <property type="component" value="Unassembled WGS sequence"/>
</dbReference>
<dbReference type="PANTHER" id="PTHR10380">
    <property type="entry name" value="CUTICLE PROTEIN"/>
    <property type="match status" value="1"/>
</dbReference>
<accession>A0A8J2RZR0</accession>
<reference evidence="3" key="1">
    <citation type="submission" date="2021-11" db="EMBL/GenBank/DDBJ databases">
        <authorList>
            <person name="Schell T."/>
        </authorList>
    </citation>
    <scope>NUCLEOTIDE SEQUENCE</scope>
    <source>
        <strain evidence="3">M5</strain>
    </source>
</reference>
<comment type="caution">
    <text evidence="3">The sequence shown here is derived from an EMBL/GenBank/DDBJ whole genome shotgun (WGS) entry which is preliminary data.</text>
</comment>
<organism evidence="3 4">
    <name type="scientific">Daphnia galeata</name>
    <dbReference type="NCBI Taxonomy" id="27404"/>
    <lineage>
        <taxon>Eukaryota</taxon>
        <taxon>Metazoa</taxon>
        <taxon>Ecdysozoa</taxon>
        <taxon>Arthropoda</taxon>
        <taxon>Crustacea</taxon>
        <taxon>Branchiopoda</taxon>
        <taxon>Diplostraca</taxon>
        <taxon>Cladocera</taxon>
        <taxon>Anomopoda</taxon>
        <taxon>Daphniidae</taxon>
        <taxon>Daphnia</taxon>
    </lineage>
</organism>
<feature type="compositionally biased region" description="Low complexity" evidence="2">
    <location>
        <begin position="411"/>
        <end position="420"/>
    </location>
</feature>
<evidence type="ECO:0000313" key="4">
    <source>
        <dbReference type="Proteomes" id="UP000789390"/>
    </source>
</evidence>
<dbReference type="InterPro" id="IPR000618">
    <property type="entry name" value="Insect_cuticle"/>
</dbReference>
<feature type="region of interest" description="Disordered" evidence="2">
    <location>
        <begin position="205"/>
        <end position="310"/>
    </location>
</feature>
<evidence type="ECO:0000313" key="3">
    <source>
        <dbReference type="EMBL" id="CAH0111490.1"/>
    </source>
</evidence>
<dbReference type="GO" id="GO:0062129">
    <property type="term" value="C:chitin-based extracellular matrix"/>
    <property type="evidence" value="ECO:0007669"/>
    <property type="project" value="TreeGrafter"/>
</dbReference>
<dbReference type="Pfam" id="PF00379">
    <property type="entry name" value="Chitin_bind_4"/>
    <property type="match status" value="1"/>
</dbReference>
<dbReference type="AlphaFoldDB" id="A0A8J2RZR0"/>
<name>A0A8J2RZR0_9CRUS</name>
<dbReference type="PANTHER" id="PTHR10380:SF234">
    <property type="entry name" value="CUTICULAR PROTEIN 97EA, ISOFORM A"/>
    <property type="match status" value="1"/>
</dbReference>
<feature type="region of interest" description="Disordered" evidence="2">
    <location>
        <begin position="330"/>
        <end position="420"/>
    </location>
</feature>
<dbReference type="InterPro" id="IPR050468">
    <property type="entry name" value="Cuticle_Struct_Prot"/>
</dbReference>
<dbReference type="OrthoDB" id="6371055at2759"/>
<gene>
    <name evidence="3" type="ORF">DGAL_LOCUS15137</name>
</gene>
<dbReference type="GO" id="GO:0008010">
    <property type="term" value="F:structural constituent of chitin-based larval cuticle"/>
    <property type="evidence" value="ECO:0007669"/>
    <property type="project" value="TreeGrafter"/>
</dbReference>
<evidence type="ECO:0000256" key="1">
    <source>
        <dbReference type="PROSITE-ProRule" id="PRU00497"/>
    </source>
</evidence>
<feature type="compositionally biased region" description="Acidic residues" evidence="2">
    <location>
        <begin position="228"/>
        <end position="248"/>
    </location>
</feature>
<keyword evidence="4" id="KW-1185">Reference proteome</keyword>
<feature type="compositionally biased region" description="Basic and acidic residues" evidence="2">
    <location>
        <begin position="367"/>
        <end position="376"/>
    </location>
</feature>
<dbReference type="PROSITE" id="PS51155">
    <property type="entry name" value="CHIT_BIND_RR_2"/>
    <property type="match status" value="1"/>
</dbReference>
<proteinExistence type="predicted"/>
<feature type="compositionally biased region" description="Low complexity" evidence="2">
    <location>
        <begin position="330"/>
        <end position="366"/>
    </location>
</feature>
<sequence length="420" mass="47604">MNFAVDRLPAPLLLHIDSAVLQGLKFPPKHSTGHKRERMIIVSALRAKRERVSERLWCARPIERWSARTTPLHSCSTAETQCSPYDDESPRHWEMISSLQVVAVALVLLAVHFSEAFPQQQQEQLGSLDADQVPAPEVKPHVSILKQINQINKDGSYTYGFEASDGSITFRVETRDINGHVKGRYGYIDEFGEVKAVAYESGTKQGFAPRGQHIPALPRPSKSGGNIGEDDEFGTDEDWNSVDADQDGQPDPPRPKDQRPVVTTKPPRVAPPQQARPQASPPPPPVRLERPEPPVFIPEEEAAPQLAERPVTAPQPALIPVEDVPQFFRPFQPFQPRQSPPQFQFQQPQQLQFQPQPFRFQPQPQQFRDDREHQQEQQHQFAGPIFPSQFRSIPPGFPQQRSFSPVPFAFQQQQQQQPRE</sequence>